<dbReference type="Pfam" id="PF12706">
    <property type="entry name" value="Lactamase_B_2"/>
    <property type="match status" value="1"/>
</dbReference>
<dbReference type="PANTHER" id="PTHR42663">
    <property type="entry name" value="HYDROLASE C777.06C-RELATED-RELATED"/>
    <property type="match status" value="1"/>
</dbReference>
<comment type="caution">
    <text evidence="2">The sequence shown here is derived from an EMBL/GenBank/DDBJ whole genome shotgun (WGS) entry which is preliminary data.</text>
</comment>
<name>A0A318HTS1_9BACT</name>
<accession>A0A318HTS1</accession>
<dbReference type="Gene3D" id="3.60.15.10">
    <property type="entry name" value="Ribonuclease Z/Hydroxyacylglutathione hydrolase-like"/>
    <property type="match status" value="1"/>
</dbReference>
<dbReference type="PANTHER" id="PTHR42663:SF6">
    <property type="entry name" value="HYDROLASE C777.06C-RELATED"/>
    <property type="match status" value="1"/>
</dbReference>
<organism evidence="2 3">
    <name type="scientific">Hoylesella shahii DSM 15611 = JCM 12083</name>
    <dbReference type="NCBI Taxonomy" id="1122991"/>
    <lineage>
        <taxon>Bacteria</taxon>
        <taxon>Pseudomonadati</taxon>
        <taxon>Bacteroidota</taxon>
        <taxon>Bacteroidia</taxon>
        <taxon>Bacteroidales</taxon>
        <taxon>Prevotellaceae</taxon>
        <taxon>Hoylesella</taxon>
    </lineage>
</organism>
<reference evidence="2 3" key="1">
    <citation type="submission" date="2018-05" db="EMBL/GenBank/DDBJ databases">
        <title>Genomic Encyclopedia of Type Strains, Phase I: the one thousand microbial genomes (KMG-I) project.</title>
        <authorList>
            <person name="Kyrpides N."/>
        </authorList>
    </citation>
    <scope>NUCLEOTIDE SEQUENCE [LARGE SCALE GENOMIC DNA]</scope>
    <source>
        <strain evidence="2 3">DSM 15611</strain>
    </source>
</reference>
<dbReference type="CDD" id="cd16279">
    <property type="entry name" value="metallo-hydrolase-like_MBL-fold"/>
    <property type="match status" value="1"/>
</dbReference>
<dbReference type="RefSeq" id="WP_110370256.1">
    <property type="nucleotide sequence ID" value="NZ_QJJX01000016.1"/>
</dbReference>
<evidence type="ECO:0000313" key="3">
    <source>
        <dbReference type="Proteomes" id="UP000248314"/>
    </source>
</evidence>
<dbReference type="GeneID" id="84900094"/>
<feature type="domain" description="Metallo-beta-lactamase" evidence="1">
    <location>
        <begin position="34"/>
        <end position="223"/>
    </location>
</feature>
<dbReference type="InterPro" id="IPR036866">
    <property type="entry name" value="RibonucZ/Hydroxyglut_hydro"/>
</dbReference>
<dbReference type="STRING" id="1122991.GCA_000613445_02983"/>
<dbReference type="SUPFAM" id="SSF56281">
    <property type="entry name" value="Metallo-hydrolase/oxidoreductase"/>
    <property type="match status" value="1"/>
</dbReference>
<dbReference type="EMBL" id="QJJX01000016">
    <property type="protein sequence ID" value="PXX21779.1"/>
    <property type="molecule type" value="Genomic_DNA"/>
</dbReference>
<gene>
    <name evidence="2" type="ORF">EJ73_01561</name>
</gene>
<evidence type="ECO:0000259" key="1">
    <source>
        <dbReference type="SMART" id="SM00849"/>
    </source>
</evidence>
<dbReference type="AlphaFoldDB" id="A0A318HTS1"/>
<evidence type="ECO:0000313" key="2">
    <source>
        <dbReference type="EMBL" id="PXX21779.1"/>
    </source>
</evidence>
<dbReference type="Proteomes" id="UP000248314">
    <property type="component" value="Unassembled WGS sequence"/>
</dbReference>
<dbReference type="SMART" id="SM00849">
    <property type="entry name" value="Lactamase_B"/>
    <property type="match status" value="1"/>
</dbReference>
<sequence length="253" mass="28183">MKFTLLGTGTSNGVPVLGCDCAVCRSTNSKDKRLRCALLVESNASRLLVDCGPDIRQQLMPHAFRAIDGVLLTHIHYDHVGGIDDLRPYCSFGDINLYGNASTVKDLKHNMPYCFSDKLYPGVPLLKLHAIAPHQTLTFGDIEVMPIEVMHGKLSILAFRFDKLAYITDMKTIAEEEIANLQGVEVLVINALRFEKEHHSHQLVDEAIAFSERLGAKRTVLTHLTHRIGIHEEASKRLPQGVELGYDGMQIEL</sequence>
<keyword evidence="3" id="KW-1185">Reference proteome</keyword>
<protein>
    <submittedName>
        <fullName evidence="2">Phosphoribosyl 1,2-cyclic phosphate phosphodiesterase</fullName>
    </submittedName>
</protein>
<dbReference type="InterPro" id="IPR001279">
    <property type="entry name" value="Metallo-B-lactamas"/>
</dbReference>
<proteinExistence type="predicted"/>